<dbReference type="OrthoDB" id="8612724at2"/>
<sequence>MAYRTHFLIGALLLGLSGGASAAESQAMSCPESLPVTEQAGTLDKPWEVVADQGRGGYGLDGVRFYSGPPQEMATLVPDQTRQTSRERKSVWRLPSNGGQQYWLACAYRNTALLATRALPPELKSCELTEQLLPSGKVLKVVAVVCK</sequence>
<accession>A0A516SH72</accession>
<proteinExistence type="predicted"/>
<protein>
    <submittedName>
        <fullName evidence="2">Uncharacterized protein</fullName>
    </submittedName>
</protein>
<dbReference type="EMBL" id="CP041730">
    <property type="protein sequence ID" value="QDQ27511.1"/>
    <property type="molecule type" value="Genomic_DNA"/>
</dbReference>
<name>A0A516SH72_9NEIS</name>
<organism evidence="2 3">
    <name type="scientific">Chitinimonas arctica</name>
    <dbReference type="NCBI Taxonomy" id="2594795"/>
    <lineage>
        <taxon>Bacteria</taxon>
        <taxon>Pseudomonadati</taxon>
        <taxon>Pseudomonadota</taxon>
        <taxon>Betaproteobacteria</taxon>
        <taxon>Neisseriales</taxon>
        <taxon>Chitinibacteraceae</taxon>
        <taxon>Chitinimonas</taxon>
    </lineage>
</organism>
<dbReference type="KEGG" id="cari:FNU76_14740"/>
<evidence type="ECO:0000313" key="3">
    <source>
        <dbReference type="Proteomes" id="UP000317550"/>
    </source>
</evidence>
<keyword evidence="1" id="KW-0732">Signal</keyword>
<keyword evidence="3" id="KW-1185">Reference proteome</keyword>
<dbReference type="AlphaFoldDB" id="A0A516SH72"/>
<evidence type="ECO:0000256" key="1">
    <source>
        <dbReference type="SAM" id="SignalP"/>
    </source>
</evidence>
<gene>
    <name evidence="2" type="ORF">FNU76_14740</name>
</gene>
<reference evidence="3" key="1">
    <citation type="submission" date="2019-07" db="EMBL/GenBank/DDBJ databases">
        <title>Chitinimonas sp. nov., isolated from Ny-Alesund, arctica soil.</title>
        <authorList>
            <person name="Xu Q."/>
            <person name="Peng F."/>
        </authorList>
    </citation>
    <scope>NUCLEOTIDE SEQUENCE [LARGE SCALE GENOMIC DNA]</scope>
    <source>
        <strain evidence="3">R3-44</strain>
    </source>
</reference>
<dbReference type="RefSeq" id="WP_144278904.1">
    <property type="nucleotide sequence ID" value="NZ_CP041730.1"/>
</dbReference>
<dbReference type="NCBIfam" id="NF042415">
    <property type="entry name" value="STY0301_fam"/>
    <property type="match status" value="1"/>
</dbReference>
<dbReference type="Proteomes" id="UP000317550">
    <property type="component" value="Chromosome"/>
</dbReference>
<feature type="signal peptide" evidence="1">
    <location>
        <begin position="1"/>
        <end position="22"/>
    </location>
</feature>
<evidence type="ECO:0000313" key="2">
    <source>
        <dbReference type="EMBL" id="QDQ27511.1"/>
    </source>
</evidence>
<feature type="chain" id="PRO_5021912275" evidence="1">
    <location>
        <begin position="23"/>
        <end position="147"/>
    </location>
</feature>
<dbReference type="InterPro" id="IPR049973">
    <property type="entry name" value="STY0301-like"/>
</dbReference>